<dbReference type="SUPFAM" id="SSF49299">
    <property type="entry name" value="PKD domain"/>
    <property type="match status" value="3"/>
</dbReference>
<dbReference type="InterPro" id="IPR013783">
    <property type="entry name" value="Ig-like_fold"/>
</dbReference>
<dbReference type="InterPro" id="IPR022409">
    <property type="entry name" value="PKD/Chitinase_dom"/>
</dbReference>
<feature type="chain" id="PRO_5011622764" evidence="1">
    <location>
        <begin position="23"/>
        <end position="819"/>
    </location>
</feature>
<name>A0A1H8A2M1_9BACT</name>
<dbReference type="NCBIfam" id="TIGR04131">
    <property type="entry name" value="Bac_Flav_CTERM"/>
    <property type="match status" value="1"/>
</dbReference>
<evidence type="ECO:0000313" key="4">
    <source>
        <dbReference type="Proteomes" id="UP000198984"/>
    </source>
</evidence>
<feature type="domain" description="PKD" evidence="2">
    <location>
        <begin position="665"/>
        <end position="716"/>
    </location>
</feature>
<dbReference type="Gene3D" id="2.60.40.10">
    <property type="entry name" value="Immunoglobulins"/>
    <property type="match status" value="3"/>
</dbReference>
<dbReference type="STRING" id="573321.SAMN04488505_105267"/>
<dbReference type="CDD" id="cd00146">
    <property type="entry name" value="PKD"/>
    <property type="match status" value="2"/>
</dbReference>
<dbReference type="InterPro" id="IPR026341">
    <property type="entry name" value="T9SS_type_B"/>
</dbReference>
<gene>
    <name evidence="3" type="ORF">SAMN04488505_105267</name>
</gene>
<evidence type="ECO:0000256" key="1">
    <source>
        <dbReference type="SAM" id="SignalP"/>
    </source>
</evidence>
<sequence>MKTIFIIVLTLAVCPGMGKLYAQTYTPVAITGFNNDVVADTGTSAVAVTTTPLDLSFNVLYSAAFGVKNVFPGGLPNTGTIVSGVRTYQLAPYDTSNGLFLSLNGAVANSAAAGTLTLVTPASFSKISLLLFSTEGSSTLRVTLNFTDGTTAVAGTATVLDWFGGGNAVYSGFGRTTRIAAPPYVADGIATNDPRFYKYDVSLACANQAKQLQSITINFLGGGTTFPSRAVILALSGMSITPLSITPTITPAICGSSNGGIELAVTGGAQPLSYSWNTVPVQSQPSITNQPGGPYTCTILDANGCTTLFQDTIPQQSASTLSVTASADTVCNGTAVTLNASASGGTVSNYQWQPNNAAGQSITVTPAATTVYVVTAQDAFGCSLKDSVEVAIKPMPVAGFTVTPATVCLGASQTIQFTGTAAATATYNWNNFSGATIQSGSGAGPYTITFNTAANYTLQLQVTDNGCASATVTQPVTVTAAPVVSFDVSDLTPCAGDAATITFTGNAGAGAVPVWGWGGGTVQSGSGFGPYKVQYSNSGSISLAVTNGACTVNATPRQVTVIPVPVAAFSQDVITGCPDLPVTFTDQSQNADTWLWRFGDGSVSSTGSPVHNFTTPGTYTVTLIAGAQQQCFDTLVQTALINVVPSPVAKFTTLPGVNVPLEFSEALFSFTNQSTDATSYAWDFGDGTTAATATASHQYALPGEYRVALLVSNSIGCTDSTSQAWLKVIPDAVLRIPNAFSPNRDGVNDFWEIPGLAGIPGCHVEIFNRWGQRIFESTGYRQPWDGTWHGQQMPVATYYYVIKAKPKDKPYAGWVALLR</sequence>
<dbReference type="InterPro" id="IPR000601">
    <property type="entry name" value="PKD_dom"/>
</dbReference>
<dbReference type="InterPro" id="IPR035986">
    <property type="entry name" value="PKD_dom_sf"/>
</dbReference>
<organism evidence="3 4">
    <name type="scientific">Chitinophaga rupis</name>
    <dbReference type="NCBI Taxonomy" id="573321"/>
    <lineage>
        <taxon>Bacteria</taxon>
        <taxon>Pseudomonadati</taxon>
        <taxon>Bacteroidota</taxon>
        <taxon>Chitinophagia</taxon>
        <taxon>Chitinophagales</taxon>
        <taxon>Chitinophagaceae</taxon>
        <taxon>Chitinophaga</taxon>
    </lineage>
</organism>
<dbReference type="PROSITE" id="PS50093">
    <property type="entry name" value="PKD"/>
    <property type="match status" value="2"/>
</dbReference>
<evidence type="ECO:0000313" key="3">
    <source>
        <dbReference type="EMBL" id="SEM64029.1"/>
    </source>
</evidence>
<protein>
    <submittedName>
        <fullName evidence="3">Gliding motility-associated C-terminal domain-containing protein</fullName>
    </submittedName>
</protein>
<dbReference type="Pfam" id="PF13585">
    <property type="entry name" value="CHU_C"/>
    <property type="match status" value="1"/>
</dbReference>
<feature type="domain" description="PKD" evidence="2">
    <location>
        <begin position="593"/>
        <end position="625"/>
    </location>
</feature>
<dbReference type="AlphaFoldDB" id="A0A1H8A2M1"/>
<accession>A0A1H8A2M1</accession>
<keyword evidence="4" id="KW-1185">Reference proteome</keyword>
<dbReference type="Proteomes" id="UP000198984">
    <property type="component" value="Unassembled WGS sequence"/>
</dbReference>
<feature type="signal peptide" evidence="1">
    <location>
        <begin position="1"/>
        <end position="22"/>
    </location>
</feature>
<dbReference type="OrthoDB" id="5726170at2"/>
<evidence type="ECO:0000259" key="2">
    <source>
        <dbReference type="PROSITE" id="PS50093"/>
    </source>
</evidence>
<proteinExistence type="predicted"/>
<dbReference type="SMART" id="SM00089">
    <property type="entry name" value="PKD"/>
    <property type="match status" value="4"/>
</dbReference>
<reference evidence="3 4" key="1">
    <citation type="submission" date="2016-10" db="EMBL/GenBank/DDBJ databases">
        <authorList>
            <person name="de Groot N.N."/>
        </authorList>
    </citation>
    <scope>NUCLEOTIDE SEQUENCE [LARGE SCALE GENOMIC DNA]</scope>
    <source>
        <strain evidence="3 4">DSM 21039</strain>
    </source>
</reference>
<dbReference type="Pfam" id="PF18911">
    <property type="entry name" value="PKD_4"/>
    <property type="match status" value="2"/>
</dbReference>
<keyword evidence="1" id="KW-0732">Signal</keyword>
<dbReference type="RefSeq" id="WP_089916692.1">
    <property type="nucleotide sequence ID" value="NZ_FOBB01000005.1"/>
</dbReference>
<dbReference type="EMBL" id="FOBB01000005">
    <property type="protein sequence ID" value="SEM64029.1"/>
    <property type="molecule type" value="Genomic_DNA"/>
</dbReference>